<dbReference type="AlphaFoldDB" id="A0A1G6G4E2"/>
<gene>
    <name evidence="1" type="ORF">SAMN05192581_101441</name>
</gene>
<sequence>MHNSNPILYVMINKLSKYRKIHFFKAQNSINITISYIKYCMNKQ</sequence>
<evidence type="ECO:0000313" key="1">
    <source>
        <dbReference type="EMBL" id="SDB76877.1"/>
    </source>
</evidence>
<organism evidence="1 2">
    <name type="scientific">Bacteroides ovatus</name>
    <dbReference type="NCBI Taxonomy" id="28116"/>
    <lineage>
        <taxon>Bacteria</taxon>
        <taxon>Pseudomonadati</taxon>
        <taxon>Bacteroidota</taxon>
        <taxon>Bacteroidia</taxon>
        <taxon>Bacteroidales</taxon>
        <taxon>Bacteroidaceae</taxon>
        <taxon>Bacteroides</taxon>
    </lineage>
</organism>
<accession>A0A1G6G4E2</accession>
<dbReference type="EMBL" id="FMYE01000014">
    <property type="protein sequence ID" value="SDB76877.1"/>
    <property type="molecule type" value="Genomic_DNA"/>
</dbReference>
<protein>
    <submittedName>
        <fullName evidence="1">Uncharacterized protein</fullName>
    </submittedName>
</protein>
<reference evidence="1 2" key="1">
    <citation type="submission" date="2016-10" db="EMBL/GenBank/DDBJ databases">
        <authorList>
            <person name="de Groot N.N."/>
        </authorList>
    </citation>
    <scope>NUCLEOTIDE SEQUENCE [LARGE SCALE GENOMIC DNA]</scope>
    <source>
        <strain evidence="1 2">NLAE-zl-C500</strain>
    </source>
</reference>
<proteinExistence type="predicted"/>
<evidence type="ECO:0000313" key="2">
    <source>
        <dbReference type="Proteomes" id="UP000183670"/>
    </source>
</evidence>
<dbReference type="Proteomes" id="UP000183670">
    <property type="component" value="Unassembled WGS sequence"/>
</dbReference>
<name>A0A1G6G4E2_BACOV</name>